<keyword evidence="1" id="KW-1015">Disulfide bond</keyword>
<evidence type="ECO:0000256" key="2">
    <source>
        <dbReference type="SAM" id="MobiDB-lite"/>
    </source>
</evidence>
<evidence type="ECO:0000313" key="5">
    <source>
        <dbReference type="Proteomes" id="UP000018144"/>
    </source>
</evidence>
<feature type="domain" description="CHCH" evidence="3">
    <location>
        <begin position="36"/>
        <end position="67"/>
    </location>
</feature>
<dbReference type="PROSITE" id="PS51808">
    <property type="entry name" value="CHCH"/>
    <property type="match status" value="1"/>
</dbReference>
<dbReference type="GO" id="GO:0033617">
    <property type="term" value="P:mitochondrial respiratory chain complex IV assembly"/>
    <property type="evidence" value="ECO:0007669"/>
    <property type="project" value="InterPro"/>
</dbReference>
<reference evidence="4 5" key="1">
    <citation type="journal article" date="2013" name="PLoS Genet.">
        <title>The genome and development-dependent transcriptomes of Pyronema confluens: a window into fungal evolution.</title>
        <authorList>
            <person name="Traeger S."/>
            <person name="Altegoer F."/>
            <person name="Freitag M."/>
            <person name="Gabaldon T."/>
            <person name="Kempken F."/>
            <person name="Kumar A."/>
            <person name="Marcet-Houben M."/>
            <person name="Poggeler S."/>
            <person name="Stajich J.E."/>
            <person name="Nowrousian M."/>
        </authorList>
    </citation>
    <scope>NUCLEOTIDE SEQUENCE [LARGE SCALE GENOMIC DNA]</scope>
    <source>
        <strain evidence="5">CBS 100304</strain>
        <tissue evidence="4">Vegetative mycelium</tissue>
    </source>
</reference>
<dbReference type="PANTHER" id="PTHR13639:SF2">
    <property type="entry name" value="CYTOCHROME C OXIDASE ASSEMBLY FACTOR 4 HOMOLOG, MITOCHONDRIAL"/>
    <property type="match status" value="1"/>
</dbReference>
<keyword evidence="5" id="KW-1185">Reference proteome</keyword>
<dbReference type="OMA" id="CWKRQGN"/>
<dbReference type="Proteomes" id="UP000018144">
    <property type="component" value="Unassembled WGS sequence"/>
</dbReference>
<dbReference type="PANTHER" id="PTHR13639">
    <property type="entry name" value="CYTOCHROME C OXIDASE ASSEMBLY FACTOR 4 HOMOLOG, MITOCHONDRIAL"/>
    <property type="match status" value="1"/>
</dbReference>
<dbReference type="AlphaFoldDB" id="U4LGU2"/>
<dbReference type="Pfam" id="PF06747">
    <property type="entry name" value="CHCH"/>
    <property type="match status" value="1"/>
</dbReference>
<evidence type="ECO:0000256" key="1">
    <source>
        <dbReference type="ARBA" id="ARBA00023157"/>
    </source>
</evidence>
<dbReference type="eggNOG" id="KOG4138">
    <property type="taxonomic scope" value="Eukaryota"/>
</dbReference>
<dbReference type="OrthoDB" id="5586401at2759"/>
<accession>U4LGU2</accession>
<feature type="region of interest" description="Disordered" evidence="2">
    <location>
        <begin position="1"/>
        <end position="29"/>
    </location>
</feature>
<dbReference type="EMBL" id="HF935585">
    <property type="protein sequence ID" value="CCX31299.1"/>
    <property type="molecule type" value="Genomic_DNA"/>
</dbReference>
<dbReference type="InterPro" id="IPR039870">
    <property type="entry name" value="Coa4-like"/>
</dbReference>
<dbReference type="InterPro" id="IPR010625">
    <property type="entry name" value="CHCH"/>
</dbReference>
<sequence length="83" mass="9757">MQQRVQKEKPAKDPNAVTEDDDEPDEWDKRINKTGCAVESEKLNDCFHDKKDWRLCKDEMKAFRECWAIHGNDSRTSTKNADE</sequence>
<dbReference type="GO" id="GO:0005758">
    <property type="term" value="C:mitochondrial intermembrane space"/>
    <property type="evidence" value="ECO:0007669"/>
    <property type="project" value="InterPro"/>
</dbReference>
<dbReference type="STRING" id="1076935.U4LGU2"/>
<proteinExistence type="predicted"/>
<evidence type="ECO:0000259" key="3">
    <source>
        <dbReference type="Pfam" id="PF06747"/>
    </source>
</evidence>
<name>U4LGU2_PYROM</name>
<gene>
    <name evidence="4" type="ORF">PCON_10582</name>
</gene>
<protein>
    <submittedName>
        <fullName evidence="4">Similar to Cytochrome oxidase assembly factor 4 acc. no. Q05809</fullName>
    </submittedName>
</protein>
<feature type="compositionally biased region" description="Basic and acidic residues" evidence="2">
    <location>
        <begin position="1"/>
        <end position="12"/>
    </location>
</feature>
<organism evidence="4 5">
    <name type="scientific">Pyronema omphalodes (strain CBS 100304)</name>
    <name type="common">Pyronema confluens</name>
    <dbReference type="NCBI Taxonomy" id="1076935"/>
    <lineage>
        <taxon>Eukaryota</taxon>
        <taxon>Fungi</taxon>
        <taxon>Dikarya</taxon>
        <taxon>Ascomycota</taxon>
        <taxon>Pezizomycotina</taxon>
        <taxon>Pezizomycetes</taxon>
        <taxon>Pezizales</taxon>
        <taxon>Pyronemataceae</taxon>
        <taxon>Pyronema</taxon>
    </lineage>
</organism>
<evidence type="ECO:0000313" key="4">
    <source>
        <dbReference type="EMBL" id="CCX31299.1"/>
    </source>
</evidence>